<accession>A0A067D716</accession>
<sequence length="382" mass="41793">MDENTLDKENCPPGSRPMHGKSPMGPKADASSRRPALQALPPQPTAQSPASARPSGTTSSGKSKKRTVDGNAKPDVKLEPLVVPIAAHAVMDYPRAPPKKFKTTDAWKEQSYVSIFDMQFVDHDECMATLNSFLIANGVGATAVGKQYVAEVHVGTTFQCCTRQAAFLVGHGGMASTHCPWTIEMKVNTTSQRWRIVRSLSQHNHHVPSPNAPPTYSFYSSMPRGPWANPLVAETEIDDWCRLRGFAVVFNPAASTGTSYMLSCQCNCPWFVFLHHSANDEQWRLYPGNLVHNHAVAVPLGPYLSKAECLGAVLQWCAAQNVLVATSRLFQDVKGRSVLAVVCTKDAMCPFHIRIVPASPSGWRIHIASDSHEHVGDHNESM</sequence>
<dbReference type="OMA" id="ANDEQWR"/>
<keyword evidence="3" id="KW-1185">Reference proteome</keyword>
<gene>
    <name evidence="2" type="ORF">SPRG_00853</name>
</gene>
<dbReference type="EMBL" id="KK583190">
    <property type="protein sequence ID" value="KDO34792.1"/>
    <property type="molecule type" value="Genomic_DNA"/>
</dbReference>
<feature type="region of interest" description="Disordered" evidence="1">
    <location>
        <begin position="1"/>
        <end position="75"/>
    </location>
</feature>
<dbReference type="Proteomes" id="UP000030745">
    <property type="component" value="Unassembled WGS sequence"/>
</dbReference>
<dbReference type="VEuPathDB" id="FungiDB:SPRG_00853"/>
<proteinExistence type="predicted"/>
<dbReference type="RefSeq" id="XP_012194459.1">
    <property type="nucleotide sequence ID" value="XM_012339069.1"/>
</dbReference>
<evidence type="ECO:0000313" key="3">
    <source>
        <dbReference type="Proteomes" id="UP000030745"/>
    </source>
</evidence>
<evidence type="ECO:0000313" key="2">
    <source>
        <dbReference type="EMBL" id="KDO34792.1"/>
    </source>
</evidence>
<name>A0A067D716_SAPPC</name>
<dbReference type="AlphaFoldDB" id="A0A067D716"/>
<feature type="compositionally biased region" description="Low complexity" evidence="1">
    <location>
        <begin position="33"/>
        <end position="61"/>
    </location>
</feature>
<dbReference type="KEGG" id="spar:SPRG_00853"/>
<dbReference type="OrthoDB" id="10301905at2759"/>
<evidence type="ECO:0000256" key="1">
    <source>
        <dbReference type="SAM" id="MobiDB-lite"/>
    </source>
</evidence>
<feature type="compositionally biased region" description="Basic and acidic residues" evidence="1">
    <location>
        <begin position="1"/>
        <end position="10"/>
    </location>
</feature>
<dbReference type="GeneID" id="24123480"/>
<organism evidence="2 3">
    <name type="scientific">Saprolegnia parasitica (strain CBS 223.65)</name>
    <dbReference type="NCBI Taxonomy" id="695850"/>
    <lineage>
        <taxon>Eukaryota</taxon>
        <taxon>Sar</taxon>
        <taxon>Stramenopiles</taxon>
        <taxon>Oomycota</taxon>
        <taxon>Saprolegniomycetes</taxon>
        <taxon>Saprolegniales</taxon>
        <taxon>Saprolegniaceae</taxon>
        <taxon>Saprolegnia</taxon>
    </lineage>
</organism>
<feature type="compositionally biased region" description="Basic and acidic residues" evidence="1">
    <location>
        <begin position="66"/>
        <end position="75"/>
    </location>
</feature>
<reference evidence="2 3" key="1">
    <citation type="journal article" date="2013" name="PLoS Genet.">
        <title>Distinctive expansion of potential virulence genes in the genome of the oomycete fish pathogen Saprolegnia parasitica.</title>
        <authorList>
            <person name="Jiang R.H."/>
            <person name="de Bruijn I."/>
            <person name="Haas B.J."/>
            <person name="Belmonte R."/>
            <person name="Lobach L."/>
            <person name="Christie J."/>
            <person name="van den Ackerveken G."/>
            <person name="Bottin A."/>
            <person name="Bulone V."/>
            <person name="Diaz-Moreno S.M."/>
            <person name="Dumas B."/>
            <person name="Fan L."/>
            <person name="Gaulin E."/>
            <person name="Govers F."/>
            <person name="Grenville-Briggs L.J."/>
            <person name="Horner N.R."/>
            <person name="Levin J.Z."/>
            <person name="Mammella M."/>
            <person name="Meijer H.J."/>
            <person name="Morris P."/>
            <person name="Nusbaum C."/>
            <person name="Oome S."/>
            <person name="Phillips A.J."/>
            <person name="van Rooyen D."/>
            <person name="Rzeszutek E."/>
            <person name="Saraiva M."/>
            <person name="Secombes C.J."/>
            <person name="Seidl M.F."/>
            <person name="Snel B."/>
            <person name="Stassen J.H."/>
            <person name="Sykes S."/>
            <person name="Tripathy S."/>
            <person name="van den Berg H."/>
            <person name="Vega-Arreguin J.C."/>
            <person name="Wawra S."/>
            <person name="Young S.K."/>
            <person name="Zeng Q."/>
            <person name="Dieguez-Uribeondo J."/>
            <person name="Russ C."/>
            <person name="Tyler B.M."/>
            <person name="van West P."/>
        </authorList>
    </citation>
    <scope>NUCLEOTIDE SEQUENCE [LARGE SCALE GENOMIC DNA]</scope>
    <source>
        <strain evidence="2 3">CBS 223.65</strain>
    </source>
</reference>
<protein>
    <submittedName>
        <fullName evidence="2">Uncharacterized protein</fullName>
    </submittedName>
</protein>